<organism evidence="1 2">
    <name type="scientific">Mycena rosella</name>
    <name type="common">Pink bonnet</name>
    <name type="synonym">Agaricus rosellus</name>
    <dbReference type="NCBI Taxonomy" id="1033263"/>
    <lineage>
        <taxon>Eukaryota</taxon>
        <taxon>Fungi</taxon>
        <taxon>Dikarya</taxon>
        <taxon>Basidiomycota</taxon>
        <taxon>Agaricomycotina</taxon>
        <taxon>Agaricomycetes</taxon>
        <taxon>Agaricomycetidae</taxon>
        <taxon>Agaricales</taxon>
        <taxon>Marasmiineae</taxon>
        <taxon>Mycenaceae</taxon>
        <taxon>Mycena</taxon>
    </lineage>
</organism>
<name>A0AAD7GE54_MYCRO</name>
<comment type="caution">
    <text evidence="1">The sequence shown here is derived from an EMBL/GenBank/DDBJ whole genome shotgun (WGS) entry which is preliminary data.</text>
</comment>
<protein>
    <submittedName>
        <fullName evidence="1">Uncharacterized protein</fullName>
    </submittedName>
</protein>
<reference evidence="1" key="1">
    <citation type="submission" date="2023-03" db="EMBL/GenBank/DDBJ databases">
        <title>Massive genome expansion in bonnet fungi (Mycena s.s.) driven by repeated elements and novel gene families across ecological guilds.</title>
        <authorList>
            <consortium name="Lawrence Berkeley National Laboratory"/>
            <person name="Harder C.B."/>
            <person name="Miyauchi S."/>
            <person name="Viragh M."/>
            <person name="Kuo A."/>
            <person name="Thoen E."/>
            <person name="Andreopoulos B."/>
            <person name="Lu D."/>
            <person name="Skrede I."/>
            <person name="Drula E."/>
            <person name="Henrissat B."/>
            <person name="Morin E."/>
            <person name="Kohler A."/>
            <person name="Barry K."/>
            <person name="LaButti K."/>
            <person name="Morin E."/>
            <person name="Salamov A."/>
            <person name="Lipzen A."/>
            <person name="Mereny Z."/>
            <person name="Hegedus B."/>
            <person name="Baldrian P."/>
            <person name="Stursova M."/>
            <person name="Weitz H."/>
            <person name="Taylor A."/>
            <person name="Grigoriev I.V."/>
            <person name="Nagy L.G."/>
            <person name="Martin F."/>
            <person name="Kauserud H."/>
        </authorList>
    </citation>
    <scope>NUCLEOTIDE SEQUENCE</scope>
    <source>
        <strain evidence="1">CBHHK067</strain>
    </source>
</reference>
<evidence type="ECO:0000313" key="1">
    <source>
        <dbReference type="EMBL" id="KAJ7683110.1"/>
    </source>
</evidence>
<dbReference type="AlphaFoldDB" id="A0AAD7GE54"/>
<sequence length="135" mass="15162">MAPKNTSPVDIFADAFLSTPVSDRHAAFNKQHSAIKRISPELFALEVPGLHTVFMSANNVHLYTKYNQALCLRDDDEFPDVVPAYYSDFARAMNRFDDSGFGWAYLDDTGKTIVWKNGLSIQGASTKIQIKINWS</sequence>
<keyword evidence="2" id="KW-1185">Reference proteome</keyword>
<gene>
    <name evidence="1" type="ORF">B0H17DRAFT_1137967</name>
</gene>
<dbReference type="Proteomes" id="UP001221757">
    <property type="component" value="Unassembled WGS sequence"/>
</dbReference>
<accession>A0AAD7GE54</accession>
<evidence type="ECO:0000313" key="2">
    <source>
        <dbReference type="Proteomes" id="UP001221757"/>
    </source>
</evidence>
<dbReference type="EMBL" id="JARKIE010000111">
    <property type="protein sequence ID" value="KAJ7683110.1"/>
    <property type="molecule type" value="Genomic_DNA"/>
</dbReference>
<proteinExistence type="predicted"/>